<dbReference type="InterPro" id="IPR038255">
    <property type="entry name" value="PBS_linker_sf"/>
</dbReference>
<dbReference type="RefSeq" id="WP_110391093.1">
    <property type="nucleotide sequence ID" value="NZ_QJKI01000013.1"/>
</dbReference>
<dbReference type="SUPFAM" id="SSF51120">
    <property type="entry name" value="beta-Roll"/>
    <property type="match status" value="2"/>
</dbReference>
<evidence type="ECO:0000259" key="1">
    <source>
        <dbReference type="Pfam" id="PF13946"/>
    </source>
</evidence>
<reference evidence="2 3" key="1">
    <citation type="submission" date="2018-05" db="EMBL/GenBank/DDBJ databases">
        <title>Genomic Encyclopedia of Type Strains, Phase IV (KMG-IV): sequencing the most valuable type-strain genomes for metagenomic binning, comparative biology and taxonomic classification.</title>
        <authorList>
            <person name="Goeker M."/>
        </authorList>
    </citation>
    <scope>NUCLEOTIDE SEQUENCE [LARGE SCALE GENOMIC DNA]</scope>
    <source>
        <strain evidence="2 3">DSM 29661</strain>
    </source>
</reference>
<dbReference type="Pfam" id="PF13946">
    <property type="entry name" value="DUF4214"/>
    <property type="match status" value="1"/>
</dbReference>
<accession>A0A318KMS0</accession>
<dbReference type="InterPro" id="IPR011049">
    <property type="entry name" value="Serralysin-like_metalloprot_C"/>
</dbReference>
<dbReference type="Gene3D" id="1.10.3130.20">
    <property type="entry name" value="Phycobilisome linker domain"/>
    <property type="match status" value="1"/>
</dbReference>
<dbReference type="GO" id="GO:0005509">
    <property type="term" value="F:calcium ion binding"/>
    <property type="evidence" value="ECO:0007669"/>
    <property type="project" value="InterPro"/>
</dbReference>
<dbReference type="PRINTS" id="PR00313">
    <property type="entry name" value="CABNDNGRPT"/>
</dbReference>
<comment type="caution">
    <text evidence="2">The sequence shown here is derived from an EMBL/GenBank/DDBJ whole genome shotgun (WGS) entry which is preliminary data.</text>
</comment>
<feature type="domain" description="DUF4214" evidence="1">
    <location>
        <begin position="40"/>
        <end position="99"/>
    </location>
</feature>
<dbReference type="EMBL" id="QJKI01000013">
    <property type="protein sequence ID" value="PXX78008.1"/>
    <property type="molecule type" value="Genomic_DNA"/>
</dbReference>
<dbReference type="AlphaFoldDB" id="A0A318KMS0"/>
<dbReference type="InterPro" id="IPR001343">
    <property type="entry name" value="Hemolysn_Ca-bd"/>
</dbReference>
<gene>
    <name evidence="2" type="ORF">DFR34_11317</name>
</gene>
<evidence type="ECO:0000313" key="3">
    <source>
        <dbReference type="Proteomes" id="UP000247555"/>
    </source>
</evidence>
<organism evidence="2 3">
    <name type="scientific">Rivihabitans pingtungensis</name>
    <dbReference type="NCBI Taxonomy" id="1054498"/>
    <lineage>
        <taxon>Bacteria</taxon>
        <taxon>Pseudomonadati</taxon>
        <taxon>Pseudomonadota</taxon>
        <taxon>Betaproteobacteria</taxon>
        <taxon>Neisseriales</taxon>
        <taxon>Aquaspirillaceae</taxon>
        <taxon>Rivihabitans</taxon>
    </lineage>
</organism>
<evidence type="ECO:0000313" key="2">
    <source>
        <dbReference type="EMBL" id="PXX78008.1"/>
    </source>
</evidence>
<keyword evidence="3" id="KW-1185">Reference proteome</keyword>
<protein>
    <submittedName>
        <fullName evidence="2">Uncharacterized protein DUF4214</fullName>
    </submittedName>
</protein>
<name>A0A318KMS0_9NEIS</name>
<sequence>MALTTAQIQNAYVAFFNRPADVAGLTYWSSYAGSTADLLNTFAQSTEYKGLYSGMNNTQLVNAVYQNLFGHTPDVAGLTYWVTQLDQGKLSIGNIADAINKGAQSTDASIIANKVAAATAFTAALDTTAEVVAYAGVNSTGLTAVKAWLAAVTSDASTVPNTDSVNKITATVVSNGAAITTTALTTSMDNLTGSNGNDVFVADNTAAGKQLSVVDVVNGGLGNDTLKVYLATTDTAVPMATLTSVENLYINGGGAVTADLSGYADVTAVTIDQQGGAGTYTLAGTQAVTVSNDNGTTVQNNTFKYGASVASATVNLNGMGKAGAAGTLDVQGASLATLNIASASAINNISLTASAAPLATLNLSGDKDITIVESITTLKTINAASATGKVSIDASGLGADNNLTFTGGSGNDKLVFKAGYLTAADKLDGGAGTDTLVLQETSSLTSDNYAAINAAKNFEVLGIGASTMAVDLSKVTNGINAIAVAGSSVSGTVTNSLSTTKYSLDSSTNLGTVTVTNKAGETSTSVALDNQDVSTHTVSKLVLNGANTVALSSTGKVSGSTNTITELVTADNSVVTLTGSSDLTLSLKLAATGNVTTGSKIDGSAFTGTLSLTGNTTAAGSTAATIGDILIGGSGNDTLKAAINGGTLTGGAGVDTFDVSKALGHAAVLTTITDLAKGEKILFKDKGDEVFYQTKVDVSGAADLTAAVGLAAAGNGGSNGLIKWFQYDGNTYLVSDQTNGAYDGTADMLVKLTGLVDLSSSSFSGAGTSSTFIYG</sequence>
<dbReference type="Pfam" id="PF00353">
    <property type="entry name" value="HemolysinCabind"/>
    <property type="match status" value="3"/>
</dbReference>
<dbReference type="InterPro" id="IPR025282">
    <property type="entry name" value="DUF4214"/>
</dbReference>
<dbReference type="Proteomes" id="UP000247555">
    <property type="component" value="Unassembled WGS sequence"/>
</dbReference>
<dbReference type="OrthoDB" id="480426at2"/>
<proteinExistence type="predicted"/>